<name>A0A0M0J7F2_9EUKA</name>
<dbReference type="InterPro" id="IPR022775">
    <property type="entry name" value="AP_mu_sigma_su"/>
</dbReference>
<dbReference type="Pfam" id="PF01217">
    <property type="entry name" value="Clat_adaptor_s"/>
    <property type="match status" value="1"/>
</dbReference>
<keyword evidence="8" id="KW-1185">Reference proteome</keyword>
<dbReference type="InterPro" id="IPR011012">
    <property type="entry name" value="Longin-like_dom_sf"/>
</dbReference>
<dbReference type="Gene3D" id="3.30.450.60">
    <property type="match status" value="1"/>
</dbReference>
<keyword evidence="3" id="KW-0813">Transport</keyword>
<dbReference type="SUPFAM" id="SSF64356">
    <property type="entry name" value="SNARE-like"/>
    <property type="match status" value="1"/>
</dbReference>
<comment type="subcellular location">
    <subcellularLocation>
        <location evidence="1">Endomembrane system</location>
    </subcellularLocation>
</comment>
<reference evidence="8" key="1">
    <citation type="journal article" date="2015" name="PLoS Genet.">
        <title>Genome Sequence and Transcriptome Analyses of Chrysochromulina tobin: Metabolic Tools for Enhanced Algal Fitness in the Prominent Order Prymnesiales (Haptophyceae).</title>
        <authorList>
            <person name="Hovde B.T."/>
            <person name="Deodato C.R."/>
            <person name="Hunsperger H.M."/>
            <person name="Ryken S.A."/>
            <person name="Yost W."/>
            <person name="Jha R.K."/>
            <person name="Patterson J."/>
            <person name="Monnat R.J. Jr."/>
            <person name="Barlow S.B."/>
            <person name="Starkenburg S.R."/>
            <person name="Cattolico R.A."/>
        </authorList>
    </citation>
    <scope>NUCLEOTIDE SEQUENCE</scope>
    <source>
        <strain evidence="8">CCMP291</strain>
    </source>
</reference>
<dbReference type="OrthoDB" id="10261046at2759"/>
<gene>
    <name evidence="7" type="ORF">Ctob_005115</name>
</gene>
<sequence>MVIDGSESELGILDLIQVLVETLDRHFKNVCELDIIFNCEKVHWVIDEMIVGGLVVETSPSAILEVIEAQAKLMHGQTELGAAAATAARQIDSVMKGLPPRPNF</sequence>
<dbReference type="GO" id="GO:0015031">
    <property type="term" value="P:protein transport"/>
    <property type="evidence" value="ECO:0007669"/>
    <property type="project" value="UniProtKB-KW"/>
</dbReference>
<feature type="domain" description="AP complex mu/sigma subunit" evidence="6">
    <location>
        <begin position="1"/>
        <end position="70"/>
    </location>
</feature>
<evidence type="ECO:0000256" key="3">
    <source>
        <dbReference type="ARBA" id="ARBA00022448"/>
    </source>
</evidence>
<keyword evidence="5" id="KW-0472">Membrane</keyword>
<protein>
    <submittedName>
        <fullName evidence="7">Ap-3 complex subunit sigma-2</fullName>
    </submittedName>
</protein>
<evidence type="ECO:0000259" key="6">
    <source>
        <dbReference type="Pfam" id="PF01217"/>
    </source>
</evidence>
<proteinExistence type="inferred from homology"/>
<evidence type="ECO:0000313" key="8">
    <source>
        <dbReference type="Proteomes" id="UP000037460"/>
    </source>
</evidence>
<evidence type="ECO:0000256" key="2">
    <source>
        <dbReference type="ARBA" id="ARBA00006972"/>
    </source>
</evidence>
<comment type="caution">
    <text evidence="7">The sequence shown here is derived from an EMBL/GenBank/DDBJ whole genome shotgun (WGS) entry which is preliminary data.</text>
</comment>
<accession>A0A0M0J7F2</accession>
<dbReference type="PANTHER" id="PTHR11753">
    <property type="entry name" value="ADAPTOR COMPLEXES SMALL SUBUNIT FAMILY"/>
    <property type="match status" value="1"/>
</dbReference>
<dbReference type="EMBL" id="JWZX01003279">
    <property type="protein sequence ID" value="KOO22400.1"/>
    <property type="molecule type" value="Genomic_DNA"/>
</dbReference>
<evidence type="ECO:0000256" key="4">
    <source>
        <dbReference type="ARBA" id="ARBA00022927"/>
    </source>
</evidence>
<evidence type="ECO:0000313" key="7">
    <source>
        <dbReference type="EMBL" id="KOO22400.1"/>
    </source>
</evidence>
<evidence type="ECO:0000256" key="1">
    <source>
        <dbReference type="ARBA" id="ARBA00004308"/>
    </source>
</evidence>
<dbReference type="GO" id="GO:0012505">
    <property type="term" value="C:endomembrane system"/>
    <property type="evidence" value="ECO:0007669"/>
    <property type="project" value="UniProtKB-SubCell"/>
</dbReference>
<keyword evidence="4" id="KW-0653">Protein transport</keyword>
<dbReference type="InterPro" id="IPR016635">
    <property type="entry name" value="AP_complex_ssu"/>
</dbReference>
<organism evidence="7 8">
    <name type="scientific">Chrysochromulina tobinii</name>
    <dbReference type="NCBI Taxonomy" id="1460289"/>
    <lineage>
        <taxon>Eukaryota</taxon>
        <taxon>Haptista</taxon>
        <taxon>Haptophyta</taxon>
        <taxon>Prymnesiophyceae</taxon>
        <taxon>Prymnesiales</taxon>
        <taxon>Chrysochromulinaceae</taxon>
        <taxon>Chrysochromulina</taxon>
    </lineage>
</organism>
<dbReference type="AlphaFoldDB" id="A0A0M0J7F2"/>
<comment type="similarity">
    <text evidence="2">Belongs to the adaptor complexes small subunit family.</text>
</comment>
<evidence type="ECO:0000256" key="5">
    <source>
        <dbReference type="ARBA" id="ARBA00023136"/>
    </source>
</evidence>
<dbReference type="Proteomes" id="UP000037460">
    <property type="component" value="Unassembled WGS sequence"/>
</dbReference>